<reference evidence="3 5" key="4">
    <citation type="submission" date="2016-10" db="EMBL/GenBank/DDBJ databases">
        <authorList>
            <person name="de Groot N.N."/>
        </authorList>
    </citation>
    <scope>NUCLEOTIDE SEQUENCE [LARGE SCALE GENOMIC DNA]</scope>
    <source>
        <strain evidence="3 5">Nl13</strain>
    </source>
</reference>
<dbReference type="EMBL" id="CP000103">
    <property type="protein sequence ID" value="ABB74409.1"/>
    <property type="molecule type" value="Genomic_DNA"/>
</dbReference>
<evidence type="ECO:0000313" key="3">
    <source>
        <dbReference type="EMBL" id="SEF75568.1"/>
    </source>
</evidence>
<accession>Q2YA12</accession>
<evidence type="ECO:0000313" key="5">
    <source>
        <dbReference type="Proteomes" id="UP000236751"/>
    </source>
</evidence>
<dbReference type="PANTHER" id="PTHR33747:SF1">
    <property type="entry name" value="ADENYLATE CYCLASE-ASSOCIATED CAP C-TERMINAL DOMAIN-CONTAINING PROTEIN"/>
    <property type="match status" value="1"/>
</dbReference>
<gene>
    <name evidence="2" type="ordered locus">Nmul_A1106</name>
    <name evidence="3" type="ORF">SAMN05216403_10824</name>
</gene>
<dbReference type="Proteomes" id="UP000002718">
    <property type="component" value="Chromosome"/>
</dbReference>
<dbReference type="InterPro" id="IPR048469">
    <property type="entry name" value="YchJ-like_M"/>
</dbReference>
<dbReference type="SUPFAM" id="SSF54427">
    <property type="entry name" value="NTF2-like"/>
    <property type="match status" value="1"/>
</dbReference>
<organism evidence="2 4">
    <name type="scientific">Nitrosospira multiformis (strain ATCC 25196 / NCIMB 11849 / C 71)</name>
    <dbReference type="NCBI Taxonomy" id="323848"/>
    <lineage>
        <taxon>Bacteria</taxon>
        <taxon>Pseudomonadati</taxon>
        <taxon>Pseudomonadota</taxon>
        <taxon>Betaproteobacteria</taxon>
        <taxon>Nitrosomonadales</taxon>
        <taxon>Nitrosomonadaceae</taxon>
        <taxon>Nitrosospira</taxon>
    </lineage>
</organism>
<dbReference type="PANTHER" id="PTHR33747">
    <property type="entry name" value="UPF0225 PROTEIN SCO1677"/>
    <property type="match status" value="1"/>
</dbReference>
<evidence type="ECO:0000313" key="4">
    <source>
        <dbReference type="Proteomes" id="UP000002718"/>
    </source>
</evidence>
<dbReference type="Gene3D" id="3.10.450.50">
    <property type="match status" value="1"/>
</dbReference>
<reference evidence="2" key="1">
    <citation type="submission" date="2005-08" db="EMBL/GenBank/DDBJ databases">
        <title>Complete sequence of Chromosome 1 of Nitrosospira multiformis ATCC 25196.</title>
        <authorList>
            <consortium name="US DOE Joint Genome Institute"/>
            <person name="Copeland A."/>
            <person name="Lucas S."/>
            <person name="Lapidus A."/>
            <person name="Barry K."/>
            <person name="Detter J.C."/>
            <person name="Glavina T."/>
            <person name="Hammon N."/>
            <person name="Israni S."/>
            <person name="Pitluck S."/>
            <person name="Chain P."/>
            <person name="Malfatti S."/>
            <person name="Shin M."/>
            <person name="Vergez L."/>
            <person name="Schmutz J."/>
            <person name="Larimer F."/>
            <person name="Land M."/>
            <person name="Hauser L."/>
            <person name="Kyrpides N."/>
            <person name="Lykidis A."/>
            <person name="Richardson P."/>
        </authorList>
    </citation>
    <scope>NUCLEOTIDE SEQUENCE</scope>
    <source>
        <strain evidence="2">ATCC 25196</strain>
    </source>
</reference>
<feature type="domain" description="YchJ-like middle NTF2-like" evidence="1">
    <location>
        <begin position="51"/>
        <end position="145"/>
    </location>
</feature>
<evidence type="ECO:0000259" key="1">
    <source>
        <dbReference type="Pfam" id="PF17775"/>
    </source>
</evidence>
<dbReference type="RefSeq" id="WP_011380450.1">
    <property type="nucleotide sequence ID" value="NC_007614.1"/>
</dbReference>
<dbReference type="AlphaFoldDB" id="Q2YA12"/>
<dbReference type="HOGENOM" id="CLU_099590_2_0_4"/>
<dbReference type="Pfam" id="PF17775">
    <property type="entry name" value="YchJ_M-like"/>
    <property type="match status" value="1"/>
</dbReference>
<sequence>MNAKTTSCPCGYTEITARPAGTRQARPSANSGKKYADCCGRYLDDGETVPTAEALMRSRYTAYALGREEYLLATWNQDTRPASLGLENKQHEKWLGLEVKLHEQPGPDHAMVEFVARYKVDGRAHRLHEISRFVRKNGQWFYVDGDIIRS</sequence>
<dbReference type="eggNOG" id="COG3012">
    <property type="taxonomic scope" value="Bacteria"/>
</dbReference>
<protein>
    <submittedName>
        <fullName evidence="3">SEC-C motif-containing protein</fullName>
    </submittedName>
</protein>
<name>Q2YA12_NITMU</name>
<dbReference type="Proteomes" id="UP000236751">
    <property type="component" value="Unassembled WGS sequence"/>
</dbReference>
<proteinExistence type="predicted"/>
<dbReference type="KEGG" id="nmu:Nmul_A1106"/>
<dbReference type="InterPro" id="IPR032710">
    <property type="entry name" value="NTF2-like_dom_sf"/>
</dbReference>
<reference evidence="2 4" key="3">
    <citation type="journal article" date="2008" name="Appl. Environ. Microbiol.">
        <title>Complete genome sequence of Nitrosospira multiformis, an ammonia-oxidizing bacterium from the soil environment.</title>
        <authorList>
            <person name="Norton J.M."/>
            <person name="Klotz M.G."/>
            <person name="Stein L.Y."/>
            <person name="Arp D.J."/>
            <person name="Bottomley P.J."/>
            <person name="Chain P.S."/>
            <person name="Hauser L.J."/>
            <person name="Land M.L."/>
            <person name="Larimer F.W."/>
            <person name="Shin M.W."/>
            <person name="Starkenburg S.R."/>
        </authorList>
    </citation>
    <scope>NUCLEOTIDE SEQUENCE [LARGE SCALE GENOMIC DNA]</scope>
    <source>
        <strain evidence="2">ATCC 25196</strain>
        <strain evidence="4">ATCC 25196 / NCIMB 11849 / C 71</strain>
    </source>
</reference>
<dbReference type="STRING" id="323848.Nmul_A1106"/>
<reference evidence="4" key="2">
    <citation type="submission" date="2005-08" db="EMBL/GenBank/DDBJ databases">
        <title>Complete sequence of chromosome 1 of Nitrosospira multiformis ATCC 25196.</title>
        <authorList>
            <person name="Copeland A."/>
            <person name="Lucas S."/>
            <person name="Lapidus A."/>
            <person name="Barry K."/>
            <person name="Detter J.C."/>
            <person name="Glavina T."/>
            <person name="Hammon N."/>
            <person name="Israni S."/>
            <person name="Pitluck S."/>
            <person name="Chain P."/>
            <person name="Malfatti S."/>
            <person name="Shin M."/>
            <person name="Vergez L."/>
            <person name="Schmutz J."/>
            <person name="Larimer F."/>
            <person name="Land M."/>
            <person name="Hauser L."/>
            <person name="Kyrpides N."/>
            <person name="Lykidis A."/>
            <person name="Richardson P."/>
        </authorList>
    </citation>
    <scope>NUCLEOTIDE SEQUENCE [LARGE SCALE GENOMIC DNA]</scope>
    <source>
        <strain evidence="4">ATCC 25196 / NCIMB 11849 / C 71</strain>
    </source>
</reference>
<keyword evidence="4" id="KW-1185">Reference proteome</keyword>
<evidence type="ECO:0000313" key="2">
    <source>
        <dbReference type="EMBL" id="ABB74409.1"/>
    </source>
</evidence>
<dbReference type="EMBL" id="FNVK01000008">
    <property type="protein sequence ID" value="SEF75568.1"/>
    <property type="molecule type" value="Genomic_DNA"/>
</dbReference>